<comment type="similarity">
    <text evidence="1 3">Belongs to the CMC family.</text>
</comment>
<evidence type="ECO:0000313" key="6">
    <source>
        <dbReference type="EMBL" id="OQD78665.1"/>
    </source>
</evidence>
<keyword evidence="2" id="KW-1015">Disulfide bond</keyword>
<comment type="function">
    <text evidence="3">Required for mitochondrial cytochrome c oxidase (COX) assembly and respiration.</text>
</comment>
<keyword evidence="7" id="KW-1185">Reference proteome</keyword>
<evidence type="ECO:0000256" key="1">
    <source>
        <dbReference type="ARBA" id="ARBA00007347"/>
    </source>
</evidence>
<gene>
    <name evidence="6" type="ORF">PENDEC_c001G06735</name>
</gene>
<keyword evidence="4" id="KW-0175">Coiled coil</keyword>
<dbReference type="PANTHER" id="PTHR22977:SF5">
    <property type="entry name" value="COX ASSEMBLY MITOCHONDRIAL PROTEIN HOMOLOG"/>
    <property type="match status" value="1"/>
</dbReference>
<evidence type="ECO:0000256" key="3">
    <source>
        <dbReference type="RuleBase" id="RU364104"/>
    </source>
</evidence>
<protein>
    <recommendedName>
        <fullName evidence="3">COX assembly mitochondrial protein</fullName>
    </recommendedName>
</protein>
<feature type="coiled-coil region" evidence="4">
    <location>
        <begin position="99"/>
        <end position="133"/>
    </location>
</feature>
<organism evidence="6 7">
    <name type="scientific">Penicillium decumbens</name>
    <dbReference type="NCBI Taxonomy" id="69771"/>
    <lineage>
        <taxon>Eukaryota</taxon>
        <taxon>Fungi</taxon>
        <taxon>Dikarya</taxon>
        <taxon>Ascomycota</taxon>
        <taxon>Pezizomycotina</taxon>
        <taxon>Eurotiomycetes</taxon>
        <taxon>Eurotiomycetidae</taxon>
        <taxon>Eurotiales</taxon>
        <taxon>Aspergillaceae</taxon>
        <taxon>Penicillium</taxon>
    </lineage>
</organism>
<comment type="subcellular location">
    <subcellularLocation>
        <location evidence="3">Mitochondrion inner membrane</location>
    </subcellularLocation>
</comment>
<evidence type="ECO:0000313" key="7">
    <source>
        <dbReference type="Proteomes" id="UP000191522"/>
    </source>
</evidence>
<evidence type="ECO:0000256" key="5">
    <source>
        <dbReference type="SAM" id="MobiDB-lite"/>
    </source>
</evidence>
<sequence length="141" mass="16645">MSTSSTSPDTSSTPSAPRKYNLRNPLPLSAAQEQEVKKLYYKRVRSYCAPEIKAFAECAVNRTVTATWVCRQQRLAMNSCMVAHANNREEEDRAREEWFATYEERRRAKEEELERVEKRREEVIRMMRADEERKRQQAPGR</sequence>
<dbReference type="InterPro" id="IPR013892">
    <property type="entry name" value="Cyt_c_biogenesis_Cmc1-like"/>
</dbReference>
<evidence type="ECO:0000256" key="4">
    <source>
        <dbReference type="SAM" id="Coils"/>
    </source>
</evidence>
<dbReference type="STRING" id="69771.A0A1V6PNR2"/>
<keyword evidence="3" id="KW-0472">Membrane</keyword>
<name>A0A1V6PNR2_PENDC</name>
<dbReference type="OrthoDB" id="6224010at2759"/>
<dbReference type="PANTHER" id="PTHR22977">
    <property type="entry name" value="COX ASSEMBLY MITOCHONDRIAL PROTEIN"/>
    <property type="match status" value="1"/>
</dbReference>
<dbReference type="OMA" id="WWGLPED"/>
<reference evidence="7" key="1">
    <citation type="journal article" date="2017" name="Nat. Microbiol.">
        <title>Global analysis of biosynthetic gene clusters reveals vast potential of secondary metabolite production in Penicillium species.</title>
        <authorList>
            <person name="Nielsen J.C."/>
            <person name="Grijseels S."/>
            <person name="Prigent S."/>
            <person name="Ji B."/>
            <person name="Dainat J."/>
            <person name="Nielsen K.F."/>
            <person name="Frisvad J.C."/>
            <person name="Workman M."/>
            <person name="Nielsen J."/>
        </authorList>
    </citation>
    <scope>NUCLEOTIDE SEQUENCE [LARGE SCALE GENOMIC DNA]</scope>
    <source>
        <strain evidence="7">IBT 11843</strain>
    </source>
</reference>
<dbReference type="Pfam" id="PF08583">
    <property type="entry name" value="Cmc1"/>
    <property type="match status" value="1"/>
</dbReference>
<keyword evidence="3" id="KW-0496">Mitochondrion</keyword>
<evidence type="ECO:0000256" key="2">
    <source>
        <dbReference type="ARBA" id="ARBA00023157"/>
    </source>
</evidence>
<accession>A0A1V6PNR2</accession>
<comment type="caution">
    <text evidence="6">The sequence shown here is derived from an EMBL/GenBank/DDBJ whole genome shotgun (WGS) entry which is preliminary data.</text>
</comment>
<proteinExistence type="inferred from homology"/>
<dbReference type="EMBL" id="MDYL01000001">
    <property type="protein sequence ID" value="OQD78665.1"/>
    <property type="molecule type" value="Genomic_DNA"/>
</dbReference>
<dbReference type="Proteomes" id="UP000191522">
    <property type="component" value="Unassembled WGS sequence"/>
</dbReference>
<feature type="compositionally biased region" description="Low complexity" evidence="5">
    <location>
        <begin position="1"/>
        <end position="15"/>
    </location>
</feature>
<dbReference type="GO" id="GO:0005743">
    <property type="term" value="C:mitochondrial inner membrane"/>
    <property type="evidence" value="ECO:0007669"/>
    <property type="project" value="UniProtKB-SubCell"/>
</dbReference>
<dbReference type="AlphaFoldDB" id="A0A1V6PNR2"/>
<keyword evidence="3" id="KW-0143">Chaperone</keyword>
<feature type="region of interest" description="Disordered" evidence="5">
    <location>
        <begin position="1"/>
        <end position="27"/>
    </location>
</feature>
<keyword evidence="3" id="KW-0999">Mitochondrion inner membrane</keyword>